<feature type="compositionally biased region" description="Basic and acidic residues" evidence="1">
    <location>
        <begin position="1"/>
        <end position="13"/>
    </location>
</feature>
<protein>
    <submittedName>
        <fullName evidence="3">Uncharacterized protein WUGSC:H_GS165O14.2</fullName>
    </submittedName>
</protein>
<keyword evidence="2" id="KW-0812">Transmembrane</keyword>
<organism evidence="3">
    <name type="scientific">Homo sapiens</name>
    <name type="common">Human</name>
    <dbReference type="NCBI Taxonomy" id="9606"/>
    <lineage>
        <taxon>Eukaryota</taxon>
        <taxon>Metazoa</taxon>
        <taxon>Chordata</taxon>
        <taxon>Craniata</taxon>
        <taxon>Vertebrata</taxon>
        <taxon>Euteleostomi</taxon>
        <taxon>Mammalia</taxon>
        <taxon>Eutheria</taxon>
        <taxon>Euarchontoglires</taxon>
        <taxon>Primates</taxon>
        <taxon>Haplorrhini</taxon>
        <taxon>Catarrhini</taxon>
        <taxon>Hominidae</taxon>
        <taxon>Homo</taxon>
    </lineage>
</organism>
<proteinExistence type="predicted"/>
<evidence type="ECO:0000313" key="3">
    <source>
        <dbReference type="EMBL" id="AAP21871.1"/>
    </source>
</evidence>
<feature type="transmembrane region" description="Helical" evidence="2">
    <location>
        <begin position="39"/>
        <end position="57"/>
    </location>
</feature>
<evidence type="ECO:0000256" key="2">
    <source>
        <dbReference type="SAM" id="Phobius"/>
    </source>
</evidence>
<reference evidence="3" key="4">
    <citation type="submission" date="2004-01" db="EMBL/GenBank/DDBJ databases">
        <authorList>
            <person name="Wilson R."/>
        </authorList>
    </citation>
    <scope>NUCLEOTIDE SEQUENCE</scope>
</reference>
<reference evidence="3" key="3">
    <citation type="submission" date="2003-04" db="EMBL/GenBank/DDBJ databases">
        <authorList>
            <person name="Waterston R."/>
        </authorList>
    </citation>
    <scope>NUCLEOTIDE SEQUENCE</scope>
</reference>
<dbReference type="EMBL" id="AC006028">
    <property type="protein sequence ID" value="AAP21871.1"/>
    <property type="molecule type" value="Genomic_DNA"/>
</dbReference>
<reference evidence="3" key="1">
    <citation type="submission" date="1998-11" db="EMBL/GenBank/DDBJ databases">
        <title>The sequence of Homo sapiens BAC clone GS1-165O14.</title>
        <authorList>
            <person name="Joshu C."/>
            <person name="Le T."/>
            <person name="Wohldmann P."/>
        </authorList>
    </citation>
    <scope>NUCLEOTIDE SEQUENCE</scope>
</reference>
<reference evidence="3" key="2">
    <citation type="journal article" date="2003" name="Nature">
        <title>The DNA sequence of human chromosome 7.</title>
        <authorList>
            <person name="Hillier L.W."/>
            <person name="Fulton R.S."/>
            <person name="Fulton L.A."/>
            <person name="Graves T.A."/>
            <person name="Pepin K.H."/>
            <person name="Wagner-McPherson C."/>
            <person name="Layman D."/>
            <person name="Maas J."/>
            <person name="Jaeger S."/>
            <person name="Walker R."/>
            <person name="Wylie K."/>
            <person name="Sekhon M."/>
            <person name="Becker M.C."/>
            <person name="O'Laughlin M.D."/>
            <person name="Schaller M.E."/>
            <person name="Fewell G.A."/>
            <person name="Delehaunty K.D."/>
            <person name="Miner T.L."/>
            <person name="Nash W.E."/>
            <person name="Cordes M."/>
            <person name="Du H."/>
            <person name="Sun H."/>
            <person name="Edwards J."/>
            <person name="Bradshaw-Cordum H."/>
            <person name="Ali J."/>
            <person name="Andrews S."/>
            <person name="Isak A."/>
            <person name="Vanbrunt A."/>
            <person name="Nguyen C."/>
            <person name="Du F."/>
            <person name="Lamar B."/>
            <person name="Courtney L."/>
            <person name="Kalicki J."/>
            <person name="Ozersky P."/>
            <person name="Bielicki L."/>
            <person name="Scott K."/>
            <person name="Holmes A."/>
            <person name="Harkins R."/>
            <person name="Harris A."/>
            <person name="Strong C.M."/>
            <person name="Hou S."/>
            <person name="Tomlinson C."/>
            <person name="Dauphin-Kohlberg S."/>
            <person name="Kozlowicz-Reilly A."/>
            <person name="Leonard S."/>
            <person name="Rohlfing T."/>
            <person name="Rock S.M."/>
            <person name="Tin-Wollam A.M."/>
            <person name="Abbott A."/>
            <person name="Minx P."/>
            <person name="Maupin R."/>
            <person name="Strowmatt C."/>
            <person name="Latreille P."/>
            <person name="Miller N."/>
            <person name="Johnson D."/>
            <person name="Murray J."/>
            <person name="Woessner J.P."/>
            <person name="Wendl M.C."/>
            <person name="Yang S.P."/>
            <person name="Schultz B.R."/>
            <person name="Wallis J.W."/>
            <person name="Spieth J."/>
            <person name="Bieri T.A."/>
            <person name="Nelson J.O."/>
            <person name="Berkowicz N."/>
            <person name="Wohldmann P.E."/>
            <person name="Cook L.L."/>
            <person name="Hickenbotham M.T."/>
            <person name="Eldred J."/>
            <person name="Williams D."/>
            <person name="Bedell J.A."/>
            <person name="Mardis E.R."/>
            <person name="Clifton S.W."/>
            <person name="Chissoe S.L."/>
            <person name="Marra M.A."/>
            <person name="Raymond C."/>
            <person name="Haugen E."/>
            <person name="Gillett W."/>
            <person name="Zhou Y."/>
            <person name="James R."/>
            <person name="Phelps K."/>
            <person name="Iadanoto S."/>
            <person name="Bubb K."/>
            <person name="Simms E."/>
            <person name="Levy R."/>
            <person name="Clendenning J."/>
            <person name="Kaul R."/>
            <person name="Kent W.J."/>
            <person name="Furey T.S."/>
            <person name="Baertsch R.A."/>
            <person name="Brent M.R."/>
            <person name="Keibler E."/>
            <person name="Flicek P."/>
            <person name="Bork P."/>
            <person name="Suyama M."/>
            <person name="Bailey J.A."/>
            <person name="Portnoy M.E."/>
            <person name="Torrents D."/>
            <person name="Chinwalla A.T."/>
            <person name="Gish W.R."/>
            <person name="Eddy S.R."/>
            <person name="McPherson J.D."/>
            <person name="Olson M.V."/>
            <person name="Eichler E.E."/>
            <person name="Green E.D."/>
            <person name="Waterston R.H."/>
            <person name="Wilson R.K."/>
        </authorList>
    </citation>
    <scope>NUCLEOTIDE SEQUENCE</scope>
</reference>
<keyword evidence="2" id="KW-0472">Membrane</keyword>
<dbReference type="AlphaFoldDB" id="Q7LDZ6"/>
<keyword evidence="2" id="KW-1133">Transmembrane helix</keyword>
<name>Q7LDZ6_HUMAN</name>
<accession>Q7LDZ6</accession>
<sequence length="98" mass="10747">MSADDHVLKEKESSWWGPRGGLRSHLQSATVTRSPVRSVVSFVCLLGQLSLCLLCVLESRAQRKCKRVLRQRGEPLRGAVGDSSAVIRVAGELFETPS</sequence>
<gene>
    <name evidence="3" type="primary">WUGSC:H_GS165O14.2</name>
</gene>
<feature type="region of interest" description="Disordered" evidence="1">
    <location>
        <begin position="1"/>
        <end position="21"/>
    </location>
</feature>
<evidence type="ECO:0000256" key="1">
    <source>
        <dbReference type="SAM" id="MobiDB-lite"/>
    </source>
</evidence>